<dbReference type="InterPro" id="IPR009003">
    <property type="entry name" value="Peptidase_S1_PA"/>
</dbReference>
<dbReference type="InterPro" id="IPR001478">
    <property type="entry name" value="PDZ"/>
</dbReference>
<proteinExistence type="predicted"/>
<dbReference type="PRINTS" id="PR00834">
    <property type="entry name" value="PROTEASES2C"/>
</dbReference>
<dbReference type="PANTHER" id="PTHR43343">
    <property type="entry name" value="PEPTIDASE S12"/>
    <property type="match status" value="1"/>
</dbReference>
<dbReference type="InterPro" id="IPR036034">
    <property type="entry name" value="PDZ_sf"/>
</dbReference>
<dbReference type="Proteomes" id="UP001209317">
    <property type="component" value="Unassembled WGS sequence"/>
</dbReference>
<keyword evidence="1" id="KW-0645">Protease</keyword>
<dbReference type="SMART" id="SM00228">
    <property type="entry name" value="PDZ"/>
    <property type="match status" value="2"/>
</dbReference>
<feature type="domain" description="PDZ" evidence="4">
    <location>
        <begin position="299"/>
        <end position="394"/>
    </location>
</feature>
<evidence type="ECO:0000256" key="1">
    <source>
        <dbReference type="ARBA" id="ARBA00022670"/>
    </source>
</evidence>
<dbReference type="PANTHER" id="PTHR43343:SF3">
    <property type="entry name" value="PROTEASE DO-LIKE 8, CHLOROPLASTIC"/>
    <property type="match status" value="1"/>
</dbReference>
<dbReference type="PROSITE" id="PS50106">
    <property type="entry name" value="PDZ"/>
    <property type="match status" value="1"/>
</dbReference>
<dbReference type="SUPFAM" id="SSF50494">
    <property type="entry name" value="Trypsin-like serine proteases"/>
    <property type="match status" value="1"/>
</dbReference>
<comment type="caution">
    <text evidence="5">The sequence shown here is derived from an EMBL/GenBank/DDBJ whole genome shotgun (WGS) entry which is preliminary data.</text>
</comment>
<organism evidence="5 6">
    <name type="scientific">Haoranjiania flava</name>
    <dbReference type="NCBI Taxonomy" id="1856322"/>
    <lineage>
        <taxon>Bacteria</taxon>
        <taxon>Pseudomonadati</taxon>
        <taxon>Bacteroidota</taxon>
        <taxon>Chitinophagia</taxon>
        <taxon>Chitinophagales</taxon>
        <taxon>Chitinophagaceae</taxon>
        <taxon>Haoranjiania</taxon>
    </lineage>
</organism>
<dbReference type="RefSeq" id="WP_263038876.1">
    <property type="nucleotide sequence ID" value="NZ_JAOTPL010000026.1"/>
</dbReference>
<dbReference type="AlphaFoldDB" id="A0AAE3INX1"/>
<dbReference type="EMBL" id="JAOTPL010000026">
    <property type="protein sequence ID" value="MCU7695388.1"/>
    <property type="molecule type" value="Genomic_DNA"/>
</dbReference>
<name>A0AAE3INX1_9BACT</name>
<dbReference type="CDD" id="cd06779">
    <property type="entry name" value="cpPDZ_Deg_HtrA-like"/>
    <property type="match status" value="1"/>
</dbReference>
<evidence type="ECO:0000313" key="6">
    <source>
        <dbReference type="Proteomes" id="UP001209317"/>
    </source>
</evidence>
<dbReference type="InterPro" id="IPR051201">
    <property type="entry name" value="Chloro_Bact_Ser_Proteases"/>
</dbReference>
<evidence type="ECO:0000313" key="5">
    <source>
        <dbReference type="EMBL" id="MCU7695388.1"/>
    </source>
</evidence>
<feature type="transmembrane region" description="Helical" evidence="3">
    <location>
        <begin position="6"/>
        <end position="25"/>
    </location>
</feature>
<dbReference type="Gene3D" id="2.40.10.120">
    <property type="match status" value="1"/>
</dbReference>
<keyword evidence="3" id="KW-0472">Membrane</keyword>
<protein>
    <submittedName>
        <fullName evidence="5">Trypsin-like peptidase domain-containing protein</fullName>
    </submittedName>
</protein>
<reference evidence="5" key="1">
    <citation type="submission" date="2022-10" db="EMBL/GenBank/DDBJ databases">
        <authorList>
            <person name="Kim H.S."/>
            <person name="Kim J.-S."/>
            <person name="Suh M.K."/>
            <person name="Eom M.K."/>
            <person name="Lee J.-S."/>
        </authorList>
    </citation>
    <scope>NUCLEOTIDE SEQUENCE</scope>
    <source>
        <strain evidence="5">LIP-5</strain>
    </source>
</reference>
<dbReference type="Pfam" id="PF13180">
    <property type="entry name" value="PDZ_2"/>
    <property type="match status" value="1"/>
</dbReference>
<sequence>MNIKQILGVAGISLISAVAGIWGYGKYMESKQALFESQNASYPVNYASFLDSSNRNHLSPGDIDFTAAAMAATPATVHIKTLTKAREIERGEDSYNPFDDFFGPFGGIFGNPGRGGRMVQPEQRASGSGAFITKDGYIVTNNHVVQGADNVTVTTAEKKTYTAKVVGTDPSTDLAVLKIDGNNFPHLVMGNSDDVKLGQWVLAIGYPLGLDVTVTAGIVSAMGRSININQRNMQGKAAAIESFIQTDAAVNSGNSGGPLVNTSGQLVGVNSALASPTGTYAGYSYAIPVNLVKKAVNDMIKYGVVQRGYLGISYGDVGSFSDAQKKELKIENFNTGLYVSGVSKDGAAERAGLKKGDIITKVDGRTVRSSAELSSSIGSKQPGDKIVMEYIRAGKAYNTAATLQKQLGEVENEVAAATGAASLGATLKPVDNSTARKNGIRNGVQVSNLKDGVLRKAGVANGFIIISINNQPVRTPEDIDKVLQGSKNSYALINGVYADGDGYVYQYRLDLSGRDTE</sequence>
<dbReference type="SUPFAM" id="SSF50156">
    <property type="entry name" value="PDZ domain-like"/>
    <property type="match status" value="2"/>
</dbReference>
<evidence type="ECO:0000259" key="4">
    <source>
        <dbReference type="PROSITE" id="PS50106"/>
    </source>
</evidence>
<dbReference type="InterPro" id="IPR001940">
    <property type="entry name" value="Peptidase_S1C"/>
</dbReference>
<dbReference type="Pfam" id="PF13365">
    <property type="entry name" value="Trypsin_2"/>
    <property type="match status" value="1"/>
</dbReference>
<dbReference type="GO" id="GO:0006508">
    <property type="term" value="P:proteolysis"/>
    <property type="evidence" value="ECO:0007669"/>
    <property type="project" value="UniProtKB-KW"/>
</dbReference>
<dbReference type="GO" id="GO:0004252">
    <property type="term" value="F:serine-type endopeptidase activity"/>
    <property type="evidence" value="ECO:0007669"/>
    <property type="project" value="InterPro"/>
</dbReference>
<keyword evidence="3" id="KW-0812">Transmembrane</keyword>
<keyword evidence="2" id="KW-0378">Hydrolase</keyword>
<accession>A0AAE3INX1</accession>
<gene>
    <name evidence="5" type="ORF">OD355_12755</name>
</gene>
<evidence type="ECO:0000256" key="3">
    <source>
        <dbReference type="SAM" id="Phobius"/>
    </source>
</evidence>
<evidence type="ECO:0000256" key="2">
    <source>
        <dbReference type="ARBA" id="ARBA00022801"/>
    </source>
</evidence>
<keyword evidence="6" id="KW-1185">Reference proteome</keyword>
<keyword evidence="3" id="KW-1133">Transmembrane helix</keyword>
<dbReference type="Gene3D" id="2.30.42.10">
    <property type="match status" value="2"/>
</dbReference>